<dbReference type="AlphaFoldDB" id="A0A2M6X021"/>
<dbReference type="GO" id="GO:0003697">
    <property type="term" value="F:single-stranded DNA binding"/>
    <property type="evidence" value="ECO:0007669"/>
    <property type="project" value="UniProtKB-UniRule"/>
</dbReference>
<evidence type="ECO:0000256" key="4">
    <source>
        <dbReference type="ARBA" id="ARBA00022840"/>
    </source>
</evidence>
<dbReference type="Gene3D" id="1.20.1050.90">
    <property type="entry name" value="RecF/RecN/SMC, N-terminal domain"/>
    <property type="match status" value="1"/>
</dbReference>
<comment type="caution">
    <text evidence="7">The sequence shown here is derived from an EMBL/GenBank/DDBJ whole genome shotgun (WGS) entry which is preliminary data.</text>
</comment>
<keyword evidence="2 6" id="KW-0235">DNA replication</keyword>
<dbReference type="PANTHER" id="PTHR32182:SF0">
    <property type="entry name" value="DNA REPLICATION AND REPAIR PROTEIN RECF"/>
    <property type="match status" value="1"/>
</dbReference>
<keyword evidence="3 6" id="KW-0547">Nucleotide-binding</keyword>
<dbReference type="GO" id="GO:0005737">
    <property type="term" value="C:cytoplasm"/>
    <property type="evidence" value="ECO:0007669"/>
    <property type="project" value="UniProtKB-SubCell"/>
</dbReference>
<organism evidence="7 8">
    <name type="scientific">Candidatus Andersenbacteria bacterium CG10_big_fil_rev_8_21_14_0_10_54_11</name>
    <dbReference type="NCBI Taxonomy" id="1974485"/>
    <lineage>
        <taxon>Bacteria</taxon>
        <taxon>Candidatus Anderseniibacteriota</taxon>
    </lineage>
</organism>
<dbReference type="PANTHER" id="PTHR32182">
    <property type="entry name" value="DNA REPLICATION AND REPAIR PROTEIN RECF"/>
    <property type="match status" value="1"/>
</dbReference>
<keyword evidence="6" id="KW-0742">SOS response</keyword>
<comment type="similarity">
    <text evidence="6">Belongs to the RecF family.</text>
</comment>
<evidence type="ECO:0000256" key="5">
    <source>
        <dbReference type="ARBA" id="ARBA00023125"/>
    </source>
</evidence>
<comment type="function">
    <text evidence="6">The RecF protein is involved in DNA metabolism; it is required for DNA replication and normal SOS inducibility. RecF binds preferentially to single-stranded, linear DNA. It also seems to bind ATP.</text>
</comment>
<name>A0A2M6X021_9BACT</name>
<dbReference type="HAMAP" id="MF_00365">
    <property type="entry name" value="RecF"/>
    <property type="match status" value="1"/>
</dbReference>
<dbReference type="GO" id="GO:0000731">
    <property type="term" value="P:DNA synthesis involved in DNA repair"/>
    <property type="evidence" value="ECO:0007669"/>
    <property type="project" value="TreeGrafter"/>
</dbReference>
<comment type="caution">
    <text evidence="6">Lacks conserved residue(s) required for the propagation of feature annotation.</text>
</comment>
<dbReference type="SUPFAM" id="SSF52540">
    <property type="entry name" value="P-loop containing nucleoside triphosphate hydrolases"/>
    <property type="match status" value="1"/>
</dbReference>
<dbReference type="Proteomes" id="UP000230731">
    <property type="component" value="Unassembled WGS sequence"/>
</dbReference>
<accession>A0A2M6X021</accession>
<dbReference type="GO" id="GO:0009432">
    <property type="term" value="P:SOS response"/>
    <property type="evidence" value="ECO:0007669"/>
    <property type="project" value="UniProtKB-UniRule"/>
</dbReference>
<keyword evidence="4 6" id="KW-0067">ATP-binding</keyword>
<dbReference type="GO" id="GO:0006302">
    <property type="term" value="P:double-strand break repair"/>
    <property type="evidence" value="ECO:0007669"/>
    <property type="project" value="TreeGrafter"/>
</dbReference>
<evidence type="ECO:0000256" key="1">
    <source>
        <dbReference type="ARBA" id="ARBA00022490"/>
    </source>
</evidence>
<comment type="subcellular location">
    <subcellularLocation>
        <location evidence="6">Cytoplasm</location>
    </subcellularLocation>
</comment>
<keyword evidence="5 6" id="KW-0238">DNA-binding</keyword>
<dbReference type="NCBIfam" id="TIGR00611">
    <property type="entry name" value="recf"/>
    <property type="match status" value="1"/>
</dbReference>
<sequence length="362" mass="40162">MRLERLGLSHFRNLGGESEFELPPQGLLAAVAPNAAGKTNFLESIAVLLRGKSFRAPLAACVAWGQPGFMVWGDVTGSETSRVAVRYQADGGKLRIEEEGEVVSLLPFYARYPYVLFVPEDTFLFSRGPAGRRSFLNQMLVAHTSYLAALVQYYRVLRQRNQALKSARSAEAVGVWTELLAEHAAEVWRFRRGAVQFFAGRTEALYQELTGERRELSVRWQPGAQAPEAFTDELDRQFSASVRAGHTLTGPHRDDFIILTDGRPVAAVLSRGQLRGLALALKVLTYQYLVQVCKREPLVLLDDALSELDETRGAALLNHLPAAAQIFLTCTRLPRALARADSVFALDLRRLITVPNRERAAA</sequence>
<dbReference type="GO" id="GO:0005524">
    <property type="term" value="F:ATP binding"/>
    <property type="evidence" value="ECO:0007669"/>
    <property type="project" value="UniProtKB-UniRule"/>
</dbReference>
<dbReference type="InterPro" id="IPR042174">
    <property type="entry name" value="RecF_2"/>
</dbReference>
<keyword evidence="6" id="KW-0234">DNA repair</keyword>
<dbReference type="EMBL" id="PEZP01000008">
    <property type="protein sequence ID" value="PIT98412.1"/>
    <property type="molecule type" value="Genomic_DNA"/>
</dbReference>
<dbReference type="GO" id="GO:0006260">
    <property type="term" value="P:DNA replication"/>
    <property type="evidence" value="ECO:0007669"/>
    <property type="project" value="UniProtKB-UniRule"/>
</dbReference>
<dbReference type="InterPro" id="IPR001238">
    <property type="entry name" value="DNA-binding_RecF"/>
</dbReference>
<dbReference type="InterPro" id="IPR027417">
    <property type="entry name" value="P-loop_NTPase"/>
</dbReference>
<reference evidence="8" key="1">
    <citation type="submission" date="2017-09" db="EMBL/GenBank/DDBJ databases">
        <title>Depth-based differentiation of microbial function through sediment-hosted aquifers and enrichment of novel symbionts in the deep terrestrial subsurface.</title>
        <authorList>
            <person name="Probst A.J."/>
            <person name="Ladd B."/>
            <person name="Jarett J.K."/>
            <person name="Geller-Mcgrath D.E."/>
            <person name="Sieber C.M.K."/>
            <person name="Emerson J.B."/>
            <person name="Anantharaman K."/>
            <person name="Thomas B.C."/>
            <person name="Malmstrom R."/>
            <person name="Stieglmeier M."/>
            <person name="Klingl A."/>
            <person name="Woyke T."/>
            <person name="Ryan C.M."/>
            <person name="Banfield J.F."/>
        </authorList>
    </citation>
    <scope>NUCLEOTIDE SEQUENCE [LARGE SCALE GENOMIC DNA]</scope>
</reference>
<gene>
    <name evidence="6" type="primary">recF</name>
    <name evidence="7" type="ORF">COT71_00780</name>
</gene>
<keyword evidence="6" id="KW-0227">DNA damage</keyword>
<dbReference type="Gene3D" id="3.40.50.300">
    <property type="entry name" value="P-loop containing nucleotide triphosphate hydrolases"/>
    <property type="match status" value="1"/>
</dbReference>
<evidence type="ECO:0000256" key="3">
    <source>
        <dbReference type="ARBA" id="ARBA00022741"/>
    </source>
</evidence>
<evidence type="ECO:0000256" key="2">
    <source>
        <dbReference type="ARBA" id="ARBA00022705"/>
    </source>
</evidence>
<evidence type="ECO:0000256" key="6">
    <source>
        <dbReference type="HAMAP-Rule" id="MF_00365"/>
    </source>
</evidence>
<keyword evidence="1 6" id="KW-0963">Cytoplasm</keyword>
<proteinExistence type="inferred from homology"/>
<evidence type="ECO:0000313" key="7">
    <source>
        <dbReference type="EMBL" id="PIT98412.1"/>
    </source>
</evidence>
<protein>
    <recommendedName>
        <fullName evidence="6">DNA replication and repair protein RecF</fullName>
    </recommendedName>
</protein>
<evidence type="ECO:0000313" key="8">
    <source>
        <dbReference type="Proteomes" id="UP000230731"/>
    </source>
</evidence>